<keyword evidence="1" id="KW-1133">Transmembrane helix</keyword>
<sequence>MSTDNLLNIVFGVLGSVALLVLFILNVFNYLEEDSYTYLWVNALGGLCACLAAIFVKYWPFVALEASWTLTSLVRIGLKIVRRRI</sequence>
<organism evidence="3 4">
    <name type="scientific">Galdieria yellowstonensis</name>
    <dbReference type="NCBI Taxonomy" id="3028027"/>
    <lineage>
        <taxon>Eukaryota</taxon>
        <taxon>Rhodophyta</taxon>
        <taxon>Bangiophyceae</taxon>
        <taxon>Galdieriales</taxon>
        <taxon>Galdieriaceae</taxon>
        <taxon>Galdieria</taxon>
    </lineage>
</organism>
<dbReference type="Proteomes" id="UP001300502">
    <property type="component" value="Unassembled WGS sequence"/>
</dbReference>
<dbReference type="AlphaFoldDB" id="A0AAV9IDM1"/>
<gene>
    <name evidence="3" type="ORF">GAYE_SCF12G3375</name>
</gene>
<keyword evidence="4" id="KW-1185">Reference proteome</keyword>
<reference evidence="3 4" key="1">
    <citation type="submission" date="2022-07" db="EMBL/GenBank/DDBJ databases">
        <title>Genome-wide signatures of adaptation to extreme environments.</title>
        <authorList>
            <person name="Cho C.H."/>
            <person name="Yoon H.S."/>
        </authorList>
    </citation>
    <scope>NUCLEOTIDE SEQUENCE [LARGE SCALE GENOMIC DNA]</scope>
    <source>
        <strain evidence="3 4">108.79 E11</strain>
    </source>
</reference>
<evidence type="ECO:0000259" key="2">
    <source>
        <dbReference type="Pfam" id="PF26604"/>
    </source>
</evidence>
<protein>
    <recommendedName>
        <fullName evidence="2">CBU-0592-like domain-containing protein</fullName>
    </recommendedName>
</protein>
<evidence type="ECO:0000313" key="4">
    <source>
        <dbReference type="Proteomes" id="UP001300502"/>
    </source>
</evidence>
<feature type="transmembrane region" description="Helical" evidence="1">
    <location>
        <begin position="6"/>
        <end position="25"/>
    </location>
</feature>
<evidence type="ECO:0000313" key="3">
    <source>
        <dbReference type="EMBL" id="KAK4525467.1"/>
    </source>
</evidence>
<dbReference type="Pfam" id="PF26604">
    <property type="entry name" value="CBU_0592"/>
    <property type="match status" value="1"/>
</dbReference>
<feature type="transmembrane region" description="Helical" evidence="1">
    <location>
        <begin position="37"/>
        <end position="55"/>
    </location>
</feature>
<keyword evidence="1" id="KW-0472">Membrane</keyword>
<keyword evidence="1" id="KW-0812">Transmembrane</keyword>
<dbReference type="InterPro" id="IPR058058">
    <property type="entry name" value="CBU_0592-like"/>
</dbReference>
<evidence type="ECO:0000256" key="1">
    <source>
        <dbReference type="SAM" id="Phobius"/>
    </source>
</evidence>
<proteinExistence type="predicted"/>
<accession>A0AAV9IDM1</accession>
<feature type="domain" description="CBU-0592-like" evidence="2">
    <location>
        <begin position="10"/>
        <end position="83"/>
    </location>
</feature>
<dbReference type="EMBL" id="JANCYU010000030">
    <property type="protein sequence ID" value="KAK4525467.1"/>
    <property type="molecule type" value="Genomic_DNA"/>
</dbReference>
<comment type="caution">
    <text evidence="3">The sequence shown here is derived from an EMBL/GenBank/DDBJ whole genome shotgun (WGS) entry which is preliminary data.</text>
</comment>
<name>A0AAV9IDM1_9RHOD</name>